<feature type="domain" description="Glyoxalase-like" evidence="2">
    <location>
        <begin position="6"/>
        <end position="86"/>
    </location>
</feature>
<dbReference type="Gene3D" id="3.10.180.10">
    <property type="entry name" value="2,3-Dihydroxybiphenyl 1,2-Dioxygenase, domain 1"/>
    <property type="match status" value="1"/>
</dbReference>
<dbReference type="EMBL" id="JAATEO010000006">
    <property type="protein sequence ID" value="NJP31884.1"/>
    <property type="molecule type" value="Genomic_DNA"/>
</dbReference>
<name>A0ABX0Z3I8_9ACTN</name>
<comment type="caution">
    <text evidence="3">The sequence shown here is derived from an EMBL/GenBank/DDBJ whole genome shotgun (WGS) entry which is preliminary data.</text>
</comment>
<accession>A0ABX0Z3I8</accession>
<protein>
    <recommendedName>
        <fullName evidence="2">Glyoxalase-like domain-containing protein</fullName>
    </recommendedName>
</protein>
<proteinExistence type="predicted"/>
<feature type="compositionally biased region" description="Basic and acidic residues" evidence="1">
    <location>
        <begin position="80"/>
        <end position="89"/>
    </location>
</feature>
<dbReference type="RefSeq" id="WP_168000284.1">
    <property type="nucleotide sequence ID" value="NZ_JAATEO010000006.1"/>
</dbReference>
<evidence type="ECO:0000256" key="1">
    <source>
        <dbReference type="SAM" id="MobiDB-lite"/>
    </source>
</evidence>
<reference evidence="3 4" key="1">
    <citation type="submission" date="2020-03" db="EMBL/GenBank/DDBJ databases">
        <title>WGS of actinomycetes isolated from Thailand.</title>
        <authorList>
            <person name="Thawai C."/>
        </authorList>
    </citation>
    <scope>NUCLEOTIDE SEQUENCE [LARGE SCALE GENOMIC DNA]</scope>
    <source>
        <strain evidence="3 4">HSS6-12</strain>
    </source>
</reference>
<keyword evidence="4" id="KW-1185">Reference proteome</keyword>
<evidence type="ECO:0000313" key="4">
    <source>
        <dbReference type="Proteomes" id="UP000783871"/>
    </source>
</evidence>
<feature type="region of interest" description="Disordered" evidence="1">
    <location>
        <begin position="50"/>
        <end position="116"/>
    </location>
</feature>
<evidence type="ECO:0000259" key="2">
    <source>
        <dbReference type="Pfam" id="PF18029"/>
    </source>
</evidence>
<gene>
    <name evidence="3" type="ORF">HCJ94_07775</name>
</gene>
<dbReference type="Pfam" id="PF18029">
    <property type="entry name" value="Glyoxalase_6"/>
    <property type="match status" value="1"/>
</dbReference>
<dbReference type="InterPro" id="IPR029068">
    <property type="entry name" value="Glyas_Bleomycin-R_OHBP_Dase"/>
</dbReference>
<evidence type="ECO:0000313" key="3">
    <source>
        <dbReference type="EMBL" id="NJP31884.1"/>
    </source>
</evidence>
<organism evidence="3 4">
    <name type="scientific">Micromonospora thermarum</name>
    <dbReference type="NCBI Taxonomy" id="2720024"/>
    <lineage>
        <taxon>Bacteria</taxon>
        <taxon>Bacillati</taxon>
        <taxon>Actinomycetota</taxon>
        <taxon>Actinomycetes</taxon>
        <taxon>Micromonosporales</taxon>
        <taxon>Micromonosporaceae</taxon>
        <taxon>Micromonospora</taxon>
    </lineage>
</organism>
<dbReference type="Proteomes" id="UP000783871">
    <property type="component" value="Unassembled WGS sequence"/>
</dbReference>
<sequence length="116" mass="12863">MEMTLQLVIDCNGPRLLVPFWAEALGYVPEAPPGGHETWRDYWVDMGVPEDELPPGAGELSESIVDPAGRGPRIWFQQVPEEKRDEPRTGIRFPVGGCAAGRRSRPRGGPLDVSRR</sequence>
<dbReference type="InterPro" id="IPR041581">
    <property type="entry name" value="Glyoxalase_6"/>
</dbReference>